<evidence type="ECO:0000313" key="1">
    <source>
        <dbReference type="EMBL" id="MBB5754408.1"/>
    </source>
</evidence>
<comment type="caution">
    <text evidence="1">The sequence shown here is derived from an EMBL/GenBank/DDBJ whole genome shotgun (WGS) entry which is preliminary data.</text>
</comment>
<reference evidence="1 2" key="1">
    <citation type="submission" date="2020-08" db="EMBL/GenBank/DDBJ databases">
        <title>Genomic Encyclopedia of Type Strains, Phase IV (KMG-IV): sequencing the most valuable type-strain genomes for metagenomic binning, comparative biology and taxonomic classification.</title>
        <authorList>
            <person name="Goeker M."/>
        </authorList>
    </citation>
    <scope>NUCLEOTIDE SEQUENCE [LARGE SCALE GENOMIC DNA]</scope>
    <source>
        <strain evidence="1 2">DSM 16268</strain>
    </source>
</reference>
<evidence type="ECO:0000313" key="2">
    <source>
        <dbReference type="Proteomes" id="UP000523821"/>
    </source>
</evidence>
<dbReference type="AlphaFoldDB" id="A0A7W9FPC3"/>
<proteinExistence type="predicted"/>
<protein>
    <submittedName>
        <fullName evidence="1">Uncharacterized protein</fullName>
    </submittedName>
</protein>
<dbReference type="Proteomes" id="UP000523821">
    <property type="component" value="Unassembled WGS sequence"/>
</dbReference>
<gene>
    <name evidence="1" type="ORF">GGQ63_003494</name>
</gene>
<dbReference type="EMBL" id="JACHOO010000008">
    <property type="protein sequence ID" value="MBB5754408.1"/>
    <property type="molecule type" value="Genomic_DNA"/>
</dbReference>
<name>A0A7W9FPC3_9HYPH</name>
<organism evidence="1 2">
    <name type="scientific">Prosthecomicrobium pneumaticum</name>
    <dbReference type="NCBI Taxonomy" id="81895"/>
    <lineage>
        <taxon>Bacteria</taxon>
        <taxon>Pseudomonadati</taxon>
        <taxon>Pseudomonadota</taxon>
        <taxon>Alphaproteobacteria</taxon>
        <taxon>Hyphomicrobiales</taxon>
        <taxon>Kaistiaceae</taxon>
        <taxon>Prosthecomicrobium</taxon>
    </lineage>
</organism>
<keyword evidence="2" id="KW-1185">Reference proteome</keyword>
<accession>A0A7W9FPC3</accession>
<sequence length="41" mass="4598">MTMSRDGRPAFRGPYRPNCRAALVFDPDGRNGGAVRRMMTL</sequence>